<feature type="domain" description="PWWP" evidence="1">
    <location>
        <begin position="33"/>
        <end position="142"/>
    </location>
</feature>
<gene>
    <name evidence="2" type="ORF">KC01_LOCUS9220</name>
</gene>
<accession>A0AAV2JQR2</accession>
<dbReference type="AlphaFoldDB" id="A0AAV2JQR2"/>
<dbReference type="PANTHER" id="PTHR31333:SF6">
    <property type="entry name" value="MUM1 LIKE 1"/>
    <property type="match status" value="1"/>
</dbReference>
<reference evidence="2 3" key="1">
    <citation type="submission" date="2024-04" db="EMBL/GenBank/DDBJ databases">
        <authorList>
            <person name="Waldvogel A.-M."/>
            <person name="Schoenle A."/>
        </authorList>
    </citation>
    <scope>NUCLEOTIDE SEQUENCE [LARGE SCALE GENOMIC DNA]</scope>
</reference>
<proteinExistence type="predicted"/>
<protein>
    <recommendedName>
        <fullName evidence="1">PWWP domain-containing protein</fullName>
    </recommendedName>
</protein>
<dbReference type="PANTHER" id="PTHR31333">
    <property type="entry name" value="PWWP DOMAIN-CONTAINING DNA REPAIR FACTOR 3 FAMILY MEMBER"/>
    <property type="match status" value="1"/>
</dbReference>
<dbReference type="Proteomes" id="UP001497482">
    <property type="component" value="Chromosome 13"/>
</dbReference>
<keyword evidence="3" id="KW-1185">Reference proteome</keyword>
<dbReference type="EMBL" id="OZ035835">
    <property type="protein sequence ID" value="CAL1577977.1"/>
    <property type="molecule type" value="Genomic_DNA"/>
</dbReference>
<dbReference type="Pfam" id="PF20886">
    <property type="entry name" value="PWP3A-B_C"/>
    <property type="match status" value="1"/>
</dbReference>
<name>A0AAV2JQR2_KNICA</name>
<evidence type="ECO:0000259" key="1">
    <source>
        <dbReference type="Pfam" id="PF20886"/>
    </source>
</evidence>
<evidence type="ECO:0000313" key="3">
    <source>
        <dbReference type="Proteomes" id="UP001497482"/>
    </source>
</evidence>
<dbReference type="InterPro" id="IPR040263">
    <property type="entry name" value="PWP3A_3B_4"/>
</dbReference>
<organism evidence="2 3">
    <name type="scientific">Knipowitschia caucasica</name>
    <name type="common">Caucasian dwarf goby</name>
    <name type="synonym">Pomatoschistus caucasicus</name>
    <dbReference type="NCBI Taxonomy" id="637954"/>
    <lineage>
        <taxon>Eukaryota</taxon>
        <taxon>Metazoa</taxon>
        <taxon>Chordata</taxon>
        <taxon>Craniata</taxon>
        <taxon>Vertebrata</taxon>
        <taxon>Euteleostomi</taxon>
        <taxon>Actinopterygii</taxon>
        <taxon>Neopterygii</taxon>
        <taxon>Teleostei</taxon>
        <taxon>Neoteleostei</taxon>
        <taxon>Acanthomorphata</taxon>
        <taxon>Gobiaria</taxon>
        <taxon>Gobiiformes</taxon>
        <taxon>Gobioidei</taxon>
        <taxon>Gobiidae</taxon>
        <taxon>Gobiinae</taxon>
        <taxon>Knipowitschia</taxon>
    </lineage>
</organism>
<evidence type="ECO:0000313" key="2">
    <source>
        <dbReference type="EMBL" id="CAL1577977.1"/>
    </source>
</evidence>
<sequence length="142" mass="16665">MEASHLIEGKLTPLFRIKRTTTATLPAHLQAVNNRTQEEKRLVDCIVTSKETERHLMDILKRKQSEWYSLKPRFQVPVYLDTEEHQDTLFVYLRTLIKSTQTVLKVNNEVEFLLGFLFPEAIIHGICQLKNIPWKEAKEAYL</sequence>
<dbReference type="InterPro" id="IPR048795">
    <property type="entry name" value="PWP3A_3B_4_C"/>
</dbReference>